<dbReference type="PANTHER" id="PTHR43381">
    <property type="entry name" value="TRANSLATION INITIATION FACTOR IF-2-RELATED"/>
    <property type="match status" value="1"/>
</dbReference>
<dbReference type="AlphaFoldDB" id="A0A498K4K7"/>
<keyword evidence="2" id="KW-0342">GTP-binding</keyword>
<feature type="domain" description="Tr-type G" evidence="3">
    <location>
        <begin position="18"/>
        <end position="82"/>
    </location>
</feature>
<evidence type="ECO:0000256" key="2">
    <source>
        <dbReference type="ARBA" id="ARBA00023134"/>
    </source>
</evidence>
<organism evidence="4 5">
    <name type="scientific">Malus domestica</name>
    <name type="common">Apple</name>
    <name type="synonym">Pyrus malus</name>
    <dbReference type="NCBI Taxonomy" id="3750"/>
    <lineage>
        <taxon>Eukaryota</taxon>
        <taxon>Viridiplantae</taxon>
        <taxon>Streptophyta</taxon>
        <taxon>Embryophyta</taxon>
        <taxon>Tracheophyta</taxon>
        <taxon>Spermatophyta</taxon>
        <taxon>Magnoliopsida</taxon>
        <taxon>eudicotyledons</taxon>
        <taxon>Gunneridae</taxon>
        <taxon>Pentapetalae</taxon>
        <taxon>rosids</taxon>
        <taxon>fabids</taxon>
        <taxon>Rosales</taxon>
        <taxon>Rosaceae</taxon>
        <taxon>Amygdaloideae</taxon>
        <taxon>Maleae</taxon>
        <taxon>Malus</taxon>
    </lineage>
</organism>
<gene>
    <name evidence="4" type="ORF">DVH24_003842</name>
</gene>
<dbReference type="GO" id="GO:0005739">
    <property type="term" value="C:mitochondrion"/>
    <property type="evidence" value="ECO:0007669"/>
    <property type="project" value="TreeGrafter"/>
</dbReference>
<dbReference type="InterPro" id="IPR027417">
    <property type="entry name" value="P-loop_NTPase"/>
</dbReference>
<evidence type="ECO:0000313" key="5">
    <source>
        <dbReference type="Proteomes" id="UP000290289"/>
    </source>
</evidence>
<reference evidence="4 5" key="1">
    <citation type="submission" date="2018-10" db="EMBL/GenBank/DDBJ databases">
        <title>A high-quality apple genome assembly.</title>
        <authorList>
            <person name="Hu J."/>
        </authorList>
    </citation>
    <scope>NUCLEOTIDE SEQUENCE [LARGE SCALE GENOMIC DNA]</scope>
    <source>
        <strain evidence="5">cv. HFTH1</strain>
        <tissue evidence="4">Young leaf</tissue>
    </source>
</reference>
<name>A0A498K4K7_MALDO</name>
<keyword evidence="1" id="KW-0547">Nucleotide-binding</keyword>
<evidence type="ECO:0000256" key="1">
    <source>
        <dbReference type="ARBA" id="ARBA00022741"/>
    </source>
</evidence>
<evidence type="ECO:0000313" key="4">
    <source>
        <dbReference type="EMBL" id="RXI03190.1"/>
    </source>
</evidence>
<dbReference type="SUPFAM" id="SSF52540">
    <property type="entry name" value="P-loop containing nucleoside triphosphate hydrolases"/>
    <property type="match status" value="1"/>
</dbReference>
<dbReference type="STRING" id="3750.A0A498K4K7"/>
<proteinExistence type="predicted"/>
<dbReference type="EMBL" id="RDQH01000329">
    <property type="protein sequence ID" value="RXI03190.1"/>
    <property type="molecule type" value="Genomic_DNA"/>
</dbReference>
<dbReference type="Gene3D" id="3.40.50.300">
    <property type="entry name" value="P-loop containing nucleotide triphosphate hydrolases"/>
    <property type="match status" value="1"/>
</dbReference>
<accession>A0A498K4K7</accession>
<dbReference type="InterPro" id="IPR015760">
    <property type="entry name" value="TIF_IF2"/>
</dbReference>
<dbReference type="GO" id="GO:0005525">
    <property type="term" value="F:GTP binding"/>
    <property type="evidence" value="ECO:0007669"/>
    <property type="project" value="UniProtKB-KW"/>
</dbReference>
<dbReference type="Pfam" id="PF00009">
    <property type="entry name" value="GTP_EFTU"/>
    <property type="match status" value="1"/>
</dbReference>
<dbReference type="PANTHER" id="PTHR43381:SF4">
    <property type="entry name" value="EUKARYOTIC TRANSLATION INITIATION FACTOR 5B"/>
    <property type="match status" value="1"/>
</dbReference>
<comment type="caution">
    <text evidence="4">The sequence shown here is derived from an EMBL/GenBank/DDBJ whole genome shotgun (WGS) entry which is preliminary data.</text>
</comment>
<dbReference type="InterPro" id="IPR000795">
    <property type="entry name" value="T_Tr_GTP-bd_dom"/>
</dbReference>
<dbReference type="Proteomes" id="UP000290289">
    <property type="component" value="Chromosome 3"/>
</dbReference>
<dbReference type="GO" id="GO:0003743">
    <property type="term" value="F:translation initiation factor activity"/>
    <property type="evidence" value="ECO:0007669"/>
    <property type="project" value="TreeGrafter"/>
</dbReference>
<protein>
    <recommendedName>
        <fullName evidence="3">Tr-type G domain-containing protein</fullName>
    </recommendedName>
</protein>
<keyword evidence="5" id="KW-1185">Reference proteome</keyword>
<evidence type="ECO:0000259" key="3">
    <source>
        <dbReference type="Pfam" id="PF00009"/>
    </source>
</evidence>
<sequence length="98" mass="11021">MYERSRELKARAKIKVPGLWVIDTPGHHPFANICSGGSDLCDVAVLVVGIMDGLRPQTIESFNLLKTRNTKLIVALNKVHRLSRWKACRNPPIEKAME</sequence>
<dbReference type="GO" id="GO:0003924">
    <property type="term" value="F:GTPase activity"/>
    <property type="evidence" value="ECO:0007669"/>
    <property type="project" value="InterPro"/>
</dbReference>